<dbReference type="PROSITE" id="PS51725">
    <property type="entry name" value="ABM"/>
    <property type="match status" value="1"/>
</dbReference>
<keyword evidence="3" id="KW-1185">Reference proteome</keyword>
<dbReference type="RefSeq" id="WP_059056517.1">
    <property type="nucleotide sequence ID" value="NZ_CEML01000002.1"/>
</dbReference>
<dbReference type="GeneID" id="26658738"/>
<dbReference type="OrthoDB" id="8931at2157"/>
<reference evidence="3" key="1">
    <citation type="journal article" date="2016" name="Environ. Microbiol.">
        <title>The complete genome of a viable archaeum isolated from 123-million-year-old rock salt.</title>
        <authorList>
            <person name="Jaakkola S.T."/>
            <person name="Pfeiffer F."/>
            <person name="Ravantti J.J."/>
            <person name="Guo Q."/>
            <person name="Liu Y."/>
            <person name="Chen X."/>
            <person name="Ma H."/>
            <person name="Yang C."/>
            <person name="Oksanen H.M."/>
            <person name="Bamford D.H."/>
        </authorList>
    </citation>
    <scope>NUCLEOTIDE SEQUENCE</scope>
    <source>
        <strain evidence="3">JI20-1</strain>
    </source>
</reference>
<dbReference type="PANTHER" id="PTHR33336:SF15">
    <property type="entry name" value="ABM DOMAIN-CONTAINING PROTEIN"/>
    <property type="match status" value="1"/>
</dbReference>
<dbReference type="InterPro" id="IPR050744">
    <property type="entry name" value="AI-2_Isomerase_LsrG"/>
</dbReference>
<name>A0A0U5H140_9EURY</name>
<feature type="domain" description="ABM" evidence="1">
    <location>
        <begin position="2"/>
        <end position="91"/>
    </location>
</feature>
<dbReference type="Pfam" id="PF03992">
    <property type="entry name" value="ABM"/>
    <property type="match status" value="1"/>
</dbReference>
<dbReference type="PANTHER" id="PTHR33336">
    <property type="entry name" value="QUINOL MONOOXYGENASE YGIN-RELATED"/>
    <property type="match status" value="1"/>
</dbReference>
<dbReference type="KEGG" id="hhb:Hhub_2072"/>
<dbReference type="AlphaFoldDB" id="A0A0U5H140"/>
<evidence type="ECO:0000259" key="1">
    <source>
        <dbReference type="PROSITE" id="PS51725"/>
    </source>
</evidence>
<dbReference type="GO" id="GO:0003824">
    <property type="term" value="F:catalytic activity"/>
    <property type="evidence" value="ECO:0007669"/>
    <property type="project" value="TreeGrafter"/>
</dbReference>
<dbReference type="InterPro" id="IPR011008">
    <property type="entry name" value="Dimeric_a/b-barrel"/>
</dbReference>
<protein>
    <submittedName>
        <fullName evidence="2">Homolog to autoinducer-2-degrading protein lsrG</fullName>
    </submittedName>
</protein>
<gene>
    <name evidence="2" type="ORF">HHUB_2072</name>
</gene>
<dbReference type="Gene3D" id="3.30.70.100">
    <property type="match status" value="1"/>
</dbReference>
<proteinExistence type="predicted"/>
<dbReference type="STRING" id="1407499.HHUB_2072"/>
<dbReference type="InterPro" id="IPR007138">
    <property type="entry name" value="ABM_dom"/>
</dbReference>
<evidence type="ECO:0000313" key="2">
    <source>
        <dbReference type="EMBL" id="CQH54318.1"/>
    </source>
</evidence>
<accession>A0A0U5H140</accession>
<dbReference type="SUPFAM" id="SSF54909">
    <property type="entry name" value="Dimeric alpha+beta barrel"/>
    <property type="match status" value="1"/>
</dbReference>
<organism evidence="2 3">
    <name type="scientific">Halobacterium hubeiense</name>
    <dbReference type="NCBI Taxonomy" id="1407499"/>
    <lineage>
        <taxon>Archaea</taxon>
        <taxon>Methanobacteriati</taxon>
        <taxon>Methanobacteriota</taxon>
        <taxon>Stenosarchaea group</taxon>
        <taxon>Halobacteria</taxon>
        <taxon>Halobacteriales</taxon>
        <taxon>Halobacteriaceae</taxon>
        <taxon>Halobacterium</taxon>
    </lineage>
</organism>
<dbReference type="Proteomes" id="UP000066737">
    <property type="component" value="Chromosome I"/>
</dbReference>
<dbReference type="EMBL" id="LN831302">
    <property type="protein sequence ID" value="CQH54318.1"/>
    <property type="molecule type" value="Genomic_DNA"/>
</dbReference>
<sequence length="101" mass="11686">MIVLHATFPIDPERREDALDLAEHLVEESNREDGVVDYRAAVDVQDENRIRFFEQYEDAAAVEAHEESDHFQRFEEALPELLAGEPDVRQFEVSDVTDVEL</sequence>
<evidence type="ECO:0000313" key="3">
    <source>
        <dbReference type="Proteomes" id="UP000066737"/>
    </source>
</evidence>